<dbReference type="EMBL" id="CP036339">
    <property type="protein sequence ID" value="QDT74438.1"/>
    <property type="molecule type" value="Genomic_DNA"/>
</dbReference>
<evidence type="ECO:0000313" key="2">
    <source>
        <dbReference type="Proteomes" id="UP000317909"/>
    </source>
</evidence>
<organism evidence="1 2">
    <name type="scientific">Lacipirellula limnantheis</name>
    <dbReference type="NCBI Taxonomy" id="2528024"/>
    <lineage>
        <taxon>Bacteria</taxon>
        <taxon>Pseudomonadati</taxon>
        <taxon>Planctomycetota</taxon>
        <taxon>Planctomycetia</taxon>
        <taxon>Pirellulales</taxon>
        <taxon>Lacipirellulaceae</taxon>
        <taxon>Lacipirellula</taxon>
    </lineage>
</organism>
<accession>A0A517U1C6</accession>
<sequence>MAPVASEVGIEIHADRMYDLPALKKLGWGAAALRVARRKHGLKVYRSGRKSWVEGSDLIAAIKASAVVPA</sequence>
<proteinExistence type="predicted"/>
<reference evidence="1 2" key="1">
    <citation type="submission" date="2019-02" db="EMBL/GenBank/DDBJ databases">
        <title>Deep-cultivation of Planctomycetes and their phenomic and genomic characterization uncovers novel biology.</title>
        <authorList>
            <person name="Wiegand S."/>
            <person name="Jogler M."/>
            <person name="Boedeker C."/>
            <person name="Pinto D."/>
            <person name="Vollmers J."/>
            <person name="Rivas-Marin E."/>
            <person name="Kohn T."/>
            <person name="Peeters S.H."/>
            <person name="Heuer A."/>
            <person name="Rast P."/>
            <person name="Oberbeckmann S."/>
            <person name="Bunk B."/>
            <person name="Jeske O."/>
            <person name="Meyerdierks A."/>
            <person name="Storesund J.E."/>
            <person name="Kallscheuer N."/>
            <person name="Luecker S."/>
            <person name="Lage O.M."/>
            <person name="Pohl T."/>
            <person name="Merkel B.J."/>
            <person name="Hornburger P."/>
            <person name="Mueller R.-W."/>
            <person name="Bruemmer F."/>
            <person name="Labrenz M."/>
            <person name="Spormann A.M."/>
            <person name="Op den Camp H."/>
            <person name="Overmann J."/>
            <person name="Amann R."/>
            <person name="Jetten M.S.M."/>
            <person name="Mascher T."/>
            <person name="Medema M.H."/>
            <person name="Devos D.P."/>
            <person name="Kaster A.-K."/>
            <person name="Ovreas L."/>
            <person name="Rohde M."/>
            <person name="Galperin M.Y."/>
            <person name="Jogler C."/>
        </authorList>
    </citation>
    <scope>NUCLEOTIDE SEQUENCE [LARGE SCALE GENOMIC DNA]</scope>
    <source>
        <strain evidence="1 2">I41</strain>
    </source>
</reference>
<dbReference type="AlphaFoldDB" id="A0A517U1C6"/>
<name>A0A517U1C6_9BACT</name>
<evidence type="ECO:0000313" key="1">
    <source>
        <dbReference type="EMBL" id="QDT74438.1"/>
    </source>
</evidence>
<dbReference type="RefSeq" id="WP_145434191.1">
    <property type="nucleotide sequence ID" value="NZ_CP036339.1"/>
</dbReference>
<protein>
    <submittedName>
        <fullName evidence="1">Uncharacterized protein</fullName>
    </submittedName>
</protein>
<dbReference type="KEGG" id="llh:I41_36340"/>
<dbReference type="Proteomes" id="UP000317909">
    <property type="component" value="Chromosome"/>
</dbReference>
<keyword evidence="2" id="KW-1185">Reference proteome</keyword>
<gene>
    <name evidence="1" type="ORF">I41_36340</name>
</gene>